<protein>
    <recommendedName>
        <fullName evidence="1">Endonuclease/exonuclease/phosphatase domain-containing protein</fullName>
    </recommendedName>
</protein>
<accession>A0A3B0UZK0</accession>
<dbReference type="Gene3D" id="3.60.10.10">
    <property type="entry name" value="Endonuclease/exonuclease/phosphatase"/>
    <property type="match status" value="1"/>
</dbReference>
<reference evidence="2" key="1">
    <citation type="submission" date="2018-06" db="EMBL/GenBank/DDBJ databases">
        <authorList>
            <person name="Zhirakovskaya E."/>
        </authorList>
    </citation>
    <scope>NUCLEOTIDE SEQUENCE</scope>
</reference>
<dbReference type="Pfam" id="PF03372">
    <property type="entry name" value="Exo_endo_phos"/>
    <property type="match status" value="1"/>
</dbReference>
<proteinExistence type="predicted"/>
<organism evidence="2">
    <name type="scientific">hydrothermal vent metagenome</name>
    <dbReference type="NCBI Taxonomy" id="652676"/>
    <lineage>
        <taxon>unclassified sequences</taxon>
        <taxon>metagenomes</taxon>
        <taxon>ecological metagenomes</taxon>
    </lineage>
</organism>
<dbReference type="InterPro" id="IPR037493">
    <property type="entry name" value="ExoIII-like"/>
</dbReference>
<gene>
    <name evidence="2" type="ORF">MNBD_CHLOROFLEXI01-3650</name>
</gene>
<evidence type="ECO:0000313" key="2">
    <source>
        <dbReference type="EMBL" id="VAW31922.1"/>
    </source>
</evidence>
<sequence length="252" mass="28178">MRLISWNIRSGGGQRIATIAAQLKRWQPDIVALQEFRATPPSQQLAHSLATFGLVHQLTTANKAQRAANGLLLASRYSLNEIQHPQAPNESLRWLLTAVSSPSPITIGVMHVPNRVTKRKYPFLDAVLKVAASWNDGPALLVGDSNSGLNDLDTEGAPFSKQEEAWIHGLEKLGWGDAFRKLKGDERFYTWYSPNAGNGFRLDEAFLNAQLMMQLHDIRYEWGVPEKGKDRRRHALSDHAAIILDLNELDPL</sequence>
<dbReference type="InterPro" id="IPR036691">
    <property type="entry name" value="Endo/exonu/phosph_ase_sf"/>
</dbReference>
<dbReference type="AlphaFoldDB" id="A0A3B0UZK0"/>
<dbReference type="SUPFAM" id="SSF56219">
    <property type="entry name" value="DNase I-like"/>
    <property type="match status" value="1"/>
</dbReference>
<name>A0A3B0UZK0_9ZZZZ</name>
<dbReference type="PANTHER" id="PTHR43250">
    <property type="entry name" value="EXODEOXYRIBONUCLEASE III"/>
    <property type="match status" value="1"/>
</dbReference>
<dbReference type="GO" id="GO:0006281">
    <property type="term" value="P:DNA repair"/>
    <property type="evidence" value="ECO:0007669"/>
    <property type="project" value="InterPro"/>
</dbReference>
<dbReference type="EMBL" id="UOEU01000303">
    <property type="protein sequence ID" value="VAW31922.1"/>
    <property type="molecule type" value="Genomic_DNA"/>
</dbReference>
<dbReference type="GO" id="GO:0008311">
    <property type="term" value="F:double-stranded DNA 3'-5' DNA exonuclease activity"/>
    <property type="evidence" value="ECO:0007669"/>
    <property type="project" value="InterPro"/>
</dbReference>
<dbReference type="PANTHER" id="PTHR43250:SF2">
    <property type="entry name" value="EXODEOXYRIBONUCLEASE III"/>
    <property type="match status" value="1"/>
</dbReference>
<feature type="domain" description="Endonuclease/exonuclease/phosphatase" evidence="1">
    <location>
        <begin position="4"/>
        <end position="239"/>
    </location>
</feature>
<dbReference type="InterPro" id="IPR005135">
    <property type="entry name" value="Endo/exonuclease/phosphatase"/>
</dbReference>
<evidence type="ECO:0000259" key="1">
    <source>
        <dbReference type="Pfam" id="PF03372"/>
    </source>
</evidence>